<accession>A0AAD9CU73</accession>
<evidence type="ECO:0000313" key="3">
    <source>
        <dbReference type="Proteomes" id="UP001182556"/>
    </source>
</evidence>
<comment type="caution">
    <text evidence="2">The sequence shown here is derived from an EMBL/GenBank/DDBJ whole genome shotgun (WGS) entry which is preliminary data.</text>
</comment>
<organism evidence="2 3">
    <name type="scientific">Papiliotrema laurentii</name>
    <name type="common">Cryptococcus laurentii</name>
    <dbReference type="NCBI Taxonomy" id="5418"/>
    <lineage>
        <taxon>Eukaryota</taxon>
        <taxon>Fungi</taxon>
        <taxon>Dikarya</taxon>
        <taxon>Basidiomycota</taxon>
        <taxon>Agaricomycotina</taxon>
        <taxon>Tremellomycetes</taxon>
        <taxon>Tremellales</taxon>
        <taxon>Rhynchogastremaceae</taxon>
        <taxon>Papiliotrema</taxon>
    </lineage>
</organism>
<dbReference type="SUPFAM" id="SSF53756">
    <property type="entry name" value="UDP-Glycosyltransferase/glycogen phosphorylase"/>
    <property type="match status" value="1"/>
</dbReference>
<reference evidence="2" key="1">
    <citation type="submission" date="2023-02" db="EMBL/GenBank/DDBJ databases">
        <title>Identification and recombinant expression of a fungal hydrolase from Papiliotrema laurentii that hydrolyzes apple cutin and clears colloidal polyester polyurethane.</title>
        <authorList>
            <consortium name="DOE Joint Genome Institute"/>
            <person name="Roman V.A."/>
            <person name="Bojanowski C."/>
            <person name="Crable B.R."/>
            <person name="Wagner D.N."/>
            <person name="Hung C.S."/>
            <person name="Nadeau L.J."/>
            <person name="Schratz L."/>
            <person name="Haridas S."/>
            <person name="Pangilinan J."/>
            <person name="Lipzen A."/>
            <person name="Na H."/>
            <person name="Yan M."/>
            <person name="Ng V."/>
            <person name="Grigoriev I.V."/>
            <person name="Spatafora J.W."/>
            <person name="Barlow D."/>
            <person name="Biffinger J."/>
            <person name="Kelley-Loughnane N."/>
            <person name="Varaljay V.A."/>
            <person name="Crookes-Goodson W.J."/>
        </authorList>
    </citation>
    <scope>NUCLEOTIDE SEQUENCE</scope>
    <source>
        <strain evidence="2">5307AH</strain>
    </source>
</reference>
<name>A0AAD9CU73_PAPLA</name>
<dbReference type="Proteomes" id="UP001182556">
    <property type="component" value="Unassembled WGS sequence"/>
</dbReference>
<keyword evidence="3" id="KW-1185">Reference proteome</keyword>
<evidence type="ECO:0000313" key="2">
    <source>
        <dbReference type="EMBL" id="KAK1922114.1"/>
    </source>
</evidence>
<dbReference type="AlphaFoldDB" id="A0AAD9CU73"/>
<dbReference type="Gene3D" id="3.40.50.2000">
    <property type="entry name" value="Glycogen Phosphorylase B"/>
    <property type="match status" value="1"/>
</dbReference>
<sequence>MPIAIPRYSQNAKHFLVVPHALLHVVHTEIDDRAKITWSKSLDPKSTDFEKGRMTANRAEALLEPTLKALSTAYERLLQLQPLTDACTDCPIAAFDIAPSVALVDISLTPLAITLLPQLNIAANIHVKLVCWAPSSAKGEMEVMVRSKEIFSKSSARWDALVHLWPARLEPDRITSSHFTGIRVLHIPLNTDDSKAMTARCDPSTHAFLQHHKASRGDHSVIYIALDDSPFSTETLRTLLPVLHRTRTPYLLALPPANQRTLDLARSLPLTDPELGHLLPSGTASRAVLAHSATMALLTRGSSAAVLSAIQHDVPLIFYPESYDQHRLATTFSTEPYKFGMKLHQKDEGSGTPPKSSTGLTDEETDEALREQFEHIIQDLTGGPDQALRERIEAIRNDVMEEAASGHDRRALDFLLHL</sequence>
<protein>
    <submittedName>
        <fullName evidence="2">Uncharacterized protein</fullName>
    </submittedName>
</protein>
<feature type="region of interest" description="Disordered" evidence="1">
    <location>
        <begin position="343"/>
        <end position="365"/>
    </location>
</feature>
<proteinExistence type="predicted"/>
<dbReference type="EMBL" id="JAODAN010000009">
    <property type="protein sequence ID" value="KAK1922114.1"/>
    <property type="molecule type" value="Genomic_DNA"/>
</dbReference>
<gene>
    <name evidence="2" type="ORF">DB88DRAFT_542119</name>
</gene>
<evidence type="ECO:0000256" key="1">
    <source>
        <dbReference type="SAM" id="MobiDB-lite"/>
    </source>
</evidence>